<sequence>MPTTRRAGRIDRWALSRSRSLPRISRASVLPAVFKASSNSLSVATRSSCHHPPAATPSHRRPTRPTIHGIARAVEKALERISTEWHGWEETAMRRY</sequence>
<dbReference type="AlphaFoldDB" id="A0A9P1NQ86"/>
<dbReference type="EMBL" id="HE577329">
    <property type="protein sequence ID" value="CCD01651.1"/>
    <property type="molecule type" value="Genomic_DNA"/>
</dbReference>
<evidence type="ECO:0000313" key="2">
    <source>
        <dbReference type="EMBL" id="CCD01651.1"/>
    </source>
</evidence>
<keyword evidence="3" id="KW-1185">Reference proteome</keyword>
<feature type="region of interest" description="Disordered" evidence="1">
    <location>
        <begin position="44"/>
        <end position="64"/>
    </location>
</feature>
<accession>A0A9P1NQ86</accession>
<geneLocation type="plasmid" evidence="2 3">
    <name>AZOBR_p2</name>
</geneLocation>
<keyword evidence="2" id="KW-0614">Plasmid</keyword>
<evidence type="ECO:0000313" key="3">
    <source>
        <dbReference type="Proteomes" id="UP000007319"/>
    </source>
</evidence>
<evidence type="ECO:0000256" key="1">
    <source>
        <dbReference type="SAM" id="MobiDB-lite"/>
    </source>
</evidence>
<proteinExistence type="predicted"/>
<reference evidence="2 3" key="1">
    <citation type="journal article" date="2011" name="PLoS Genet.">
        <title>Azospirillum genomes reveal transition of bacteria from aquatic to terrestrial environments.</title>
        <authorList>
            <person name="Wisniewski-Dye F."/>
            <person name="Borziak K."/>
            <person name="Khalsa-Moyers G."/>
            <person name="Alexandre G."/>
            <person name="Sukharnikov L.O."/>
            <person name="Wuichet K."/>
            <person name="Hurst G.B."/>
            <person name="McDonald W.H."/>
            <person name="Robertson J.S."/>
            <person name="Barbe V."/>
            <person name="Calteau A."/>
            <person name="Rouy Z."/>
            <person name="Mangenot S."/>
            <person name="Prigent-Combaret C."/>
            <person name="Normand P."/>
            <person name="Boyer M."/>
            <person name="Siguier P."/>
            <person name="Dessaux Y."/>
            <person name="Elmerich C."/>
            <person name="Condemine G."/>
            <person name="Krishnen G."/>
            <person name="Kennedy I."/>
            <person name="Paterson A.H."/>
            <person name="Gonzalez V."/>
            <person name="Mavingui P."/>
            <person name="Zhulin I.B."/>
        </authorList>
    </citation>
    <scope>NUCLEOTIDE SEQUENCE [LARGE SCALE GENOMIC DNA]</scope>
    <source>
        <strain evidence="2 3">Sp245</strain>
    </source>
</reference>
<gene>
    <name evidence="2" type="ORF">AZOBR_p220114</name>
</gene>
<dbReference type="KEGG" id="abs:AZOBR_p220114"/>
<protein>
    <submittedName>
        <fullName evidence="2">Uncharacterized protein</fullName>
    </submittedName>
</protein>
<name>A0A9P1NQ86_9PROT</name>
<organism evidence="2 3">
    <name type="scientific">Azospirillum baldaniorum</name>
    <dbReference type="NCBI Taxonomy" id="1064539"/>
    <lineage>
        <taxon>Bacteria</taxon>
        <taxon>Pseudomonadati</taxon>
        <taxon>Pseudomonadota</taxon>
        <taxon>Alphaproteobacteria</taxon>
        <taxon>Rhodospirillales</taxon>
        <taxon>Azospirillaceae</taxon>
        <taxon>Azospirillum</taxon>
    </lineage>
</organism>
<dbReference type="Proteomes" id="UP000007319">
    <property type="component" value="Plasmid AZOBR_p2"/>
</dbReference>